<reference evidence="3 4" key="1">
    <citation type="submission" date="2018-07" db="EMBL/GenBank/DDBJ databases">
        <title>The complete nuclear genome of the prasinophyte Chloropicon primus (CCMP1205).</title>
        <authorList>
            <person name="Pombert J.-F."/>
            <person name="Otis C."/>
            <person name="Turmel M."/>
            <person name="Lemieux C."/>
        </authorList>
    </citation>
    <scope>NUCLEOTIDE SEQUENCE [LARGE SCALE GENOMIC DNA]</scope>
    <source>
        <strain evidence="3 4">CCMP1205</strain>
    </source>
</reference>
<keyword evidence="4" id="KW-1185">Reference proteome</keyword>
<proteinExistence type="predicted"/>
<gene>
    <name evidence="3" type="ORF">A3770_20p85410</name>
    <name evidence="2" type="ORF">CPRI1469_LOCUS1383</name>
</gene>
<dbReference type="AlphaFoldDB" id="A0A5B8MZM1"/>
<organism evidence="3 4">
    <name type="scientific">Chloropicon primus</name>
    <dbReference type="NCBI Taxonomy" id="1764295"/>
    <lineage>
        <taxon>Eukaryota</taxon>
        <taxon>Viridiplantae</taxon>
        <taxon>Chlorophyta</taxon>
        <taxon>Chloropicophyceae</taxon>
        <taxon>Chloropicales</taxon>
        <taxon>Chloropicaceae</taxon>
        <taxon>Chloropicon</taxon>
    </lineage>
</organism>
<evidence type="ECO:0000313" key="2">
    <source>
        <dbReference type="EMBL" id="CAD9712542.1"/>
    </source>
</evidence>
<accession>A0A5B8MZM1</accession>
<protein>
    <submittedName>
        <fullName evidence="3">Uncharacterized protein</fullName>
    </submittedName>
</protein>
<sequence>MRWARERPLEVSSPVTRCEPGRRAGGGRPRFRESLCWQRNPGARGGDGCAGPRARRRQQVVTGLGREGGEASFDVEAFVGSGYSTTETAVEALKSFGTTWEVVRAEHIEAMSKVLKTEFAPIRYKLHDEEGAFSSHVRYSSNILGSGWLSASGRVTAEDERTLRVSFDTFWWDAEEEADGVGLRESYYSGDGEKKFVDRFVNAVGNVGFLPAFSLFPVLAYDDEGGRAVFRFPPLQSNIAIERVE</sequence>
<dbReference type="OrthoDB" id="523511at2759"/>
<evidence type="ECO:0000313" key="4">
    <source>
        <dbReference type="Proteomes" id="UP000316726"/>
    </source>
</evidence>
<feature type="region of interest" description="Disordered" evidence="1">
    <location>
        <begin position="1"/>
        <end position="28"/>
    </location>
</feature>
<dbReference type="EMBL" id="CP031053">
    <property type="protein sequence ID" value="QDZ26023.1"/>
    <property type="molecule type" value="Genomic_DNA"/>
</dbReference>
<reference evidence="2" key="2">
    <citation type="submission" date="2021-01" db="EMBL/GenBank/DDBJ databases">
        <authorList>
            <person name="Corre E."/>
            <person name="Pelletier E."/>
            <person name="Niang G."/>
            <person name="Scheremetjew M."/>
            <person name="Finn R."/>
            <person name="Kale V."/>
            <person name="Holt S."/>
            <person name="Cochrane G."/>
            <person name="Meng A."/>
            <person name="Brown T."/>
            <person name="Cohen L."/>
        </authorList>
    </citation>
    <scope>NUCLEOTIDE SEQUENCE</scope>
    <source>
        <strain evidence="2">CCMP1205</strain>
    </source>
</reference>
<dbReference type="Proteomes" id="UP000316726">
    <property type="component" value="Chromosome 20"/>
</dbReference>
<dbReference type="EMBL" id="HBHL01002362">
    <property type="protein sequence ID" value="CAD9712542.1"/>
    <property type="molecule type" value="Transcribed_RNA"/>
</dbReference>
<name>A0A5B8MZM1_9CHLO</name>
<evidence type="ECO:0000313" key="3">
    <source>
        <dbReference type="EMBL" id="QDZ26023.1"/>
    </source>
</evidence>
<evidence type="ECO:0000256" key="1">
    <source>
        <dbReference type="SAM" id="MobiDB-lite"/>
    </source>
</evidence>